<accession>A0ABQ7ZZW2</accession>
<reference evidence="2 3" key="1">
    <citation type="submission" date="2021-05" db="EMBL/GenBank/DDBJ databases">
        <title>Genome Assembly of Synthetic Allotetraploid Brassica napus Reveals Homoeologous Exchanges between Subgenomes.</title>
        <authorList>
            <person name="Davis J.T."/>
        </authorList>
    </citation>
    <scope>NUCLEOTIDE SEQUENCE [LARGE SCALE GENOMIC DNA]</scope>
    <source>
        <strain evidence="3">cv. Da-Ae</strain>
        <tissue evidence="2">Seedling</tissue>
    </source>
</reference>
<feature type="compositionally biased region" description="Polar residues" evidence="1">
    <location>
        <begin position="32"/>
        <end position="41"/>
    </location>
</feature>
<evidence type="ECO:0000313" key="3">
    <source>
        <dbReference type="Proteomes" id="UP000824890"/>
    </source>
</evidence>
<protein>
    <submittedName>
        <fullName evidence="2">Uncharacterized protein</fullName>
    </submittedName>
</protein>
<feature type="region of interest" description="Disordered" evidence="1">
    <location>
        <begin position="30"/>
        <end position="82"/>
    </location>
</feature>
<dbReference type="EMBL" id="JAGKQM010000014">
    <property type="protein sequence ID" value="KAH0885791.1"/>
    <property type="molecule type" value="Genomic_DNA"/>
</dbReference>
<dbReference type="Proteomes" id="UP000824890">
    <property type="component" value="Unassembled WGS sequence"/>
</dbReference>
<organism evidence="2 3">
    <name type="scientific">Brassica napus</name>
    <name type="common">Rape</name>
    <dbReference type="NCBI Taxonomy" id="3708"/>
    <lineage>
        <taxon>Eukaryota</taxon>
        <taxon>Viridiplantae</taxon>
        <taxon>Streptophyta</taxon>
        <taxon>Embryophyta</taxon>
        <taxon>Tracheophyta</taxon>
        <taxon>Spermatophyta</taxon>
        <taxon>Magnoliopsida</taxon>
        <taxon>eudicotyledons</taxon>
        <taxon>Gunneridae</taxon>
        <taxon>Pentapetalae</taxon>
        <taxon>rosids</taxon>
        <taxon>malvids</taxon>
        <taxon>Brassicales</taxon>
        <taxon>Brassicaceae</taxon>
        <taxon>Brassiceae</taxon>
        <taxon>Brassica</taxon>
    </lineage>
</organism>
<evidence type="ECO:0000256" key="1">
    <source>
        <dbReference type="SAM" id="MobiDB-lite"/>
    </source>
</evidence>
<name>A0ABQ7ZZW2_BRANA</name>
<comment type="caution">
    <text evidence="2">The sequence shown here is derived from an EMBL/GenBank/DDBJ whole genome shotgun (WGS) entry which is preliminary data.</text>
</comment>
<keyword evidence="3" id="KW-1185">Reference proteome</keyword>
<proteinExistence type="predicted"/>
<sequence>MGNEAKMSGSFNAIVSSNSSTESLTLLAAAKNPSSPINVSAVNGILNPKRSSRNNSTGPADQEGLDNPPRSRDEEAEDSLLSRSRSVWISSRERSKVNRTTSGLSSGDGRIFKLLGLSGSLPPEKALSKELHLFNTSVSISFGSFITVRS</sequence>
<gene>
    <name evidence="2" type="ORF">HID58_061887</name>
</gene>
<evidence type="ECO:0000313" key="2">
    <source>
        <dbReference type="EMBL" id="KAH0885791.1"/>
    </source>
</evidence>